<accession>A0AAU0UST2</accession>
<organism evidence="2 3">
    <name type="scientific">Metallumcola ferriviriculae</name>
    <dbReference type="NCBI Taxonomy" id="3039180"/>
    <lineage>
        <taxon>Bacteria</taxon>
        <taxon>Bacillati</taxon>
        <taxon>Bacillota</taxon>
        <taxon>Clostridia</taxon>
        <taxon>Neomoorellales</taxon>
        <taxon>Desulfitibacteraceae</taxon>
        <taxon>Metallumcola</taxon>
    </lineage>
</organism>
<reference evidence="2 3" key="1">
    <citation type="submission" date="2023-04" db="EMBL/GenBank/DDBJ databases">
        <authorList>
            <person name="Hsu D."/>
        </authorList>
    </citation>
    <scope>NUCLEOTIDE SEQUENCE [LARGE SCALE GENOMIC DNA]</scope>
    <source>
        <strain evidence="2 3">MK1</strain>
    </source>
</reference>
<dbReference type="AlphaFoldDB" id="A0AAU0UST2"/>
<dbReference type="Gene3D" id="3.60.15.10">
    <property type="entry name" value="Ribonuclease Z/Hydroxyacylglutathione hydrolase-like"/>
    <property type="match status" value="1"/>
</dbReference>
<evidence type="ECO:0000313" key="2">
    <source>
        <dbReference type="EMBL" id="WRO23415.1"/>
    </source>
</evidence>
<proteinExistence type="predicted"/>
<dbReference type="RefSeq" id="WP_366922797.1">
    <property type="nucleotide sequence ID" value="NZ_CP121694.1"/>
</dbReference>
<dbReference type="InterPro" id="IPR036866">
    <property type="entry name" value="RibonucZ/Hydroxyglut_hydro"/>
</dbReference>
<dbReference type="EMBL" id="CP121694">
    <property type="protein sequence ID" value="WRO23415.1"/>
    <property type="molecule type" value="Genomic_DNA"/>
</dbReference>
<dbReference type="KEGG" id="dbc:MFMK1_003275"/>
<dbReference type="Pfam" id="PF00753">
    <property type="entry name" value="Lactamase_B"/>
    <property type="match status" value="1"/>
</dbReference>
<gene>
    <name evidence="2" type="ORF">MFMK1_003275</name>
</gene>
<dbReference type="InterPro" id="IPR001279">
    <property type="entry name" value="Metallo-B-lactamas"/>
</dbReference>
<name>A0AAU0UST2_9FIRM</name>
<sequence length="111" mass="13238">MRTYNIPIKHTKCFLVKIDDFYLAIDAGWPGCIHEYVGKLKTLNINPQKIKYLIVTHFHPDHAGLVENIKKSGTRLILFKHQIPYIQVMEKMIRKYRSYQLRHEFKSCPEH</sequence>
<evidence type="ECO:0000313" key="3">
    <source>
        <dbReference type="Proteomes" id="UP001329915"/>
    </source>
</evidence>
<protein>
    <submittedName>
        <fullName evidence="2">MBL fold metallo-hydrolase</fullName>
    </submittedName>
</protein>
<keyword evidence="3" id="KW-1185">Reference proteome</keyword>
<dbReference type="SUPFAM" id="SSF56281">
    <property type="entry name" value="Metallo-hydrolase/oxidoreductase"/>
    <property type="match status" value="1"/>
</dbReference>
<evidence type="ECO:0000259" key="1">
    <source>
        <dbReference type="Pfam" id="PF00753"/>
    </source>
</evidence>
<dbReference type="Proteomes" id="UP001329915">
    <property type="component" value="Chromosome"/>
</dbReference>
<feature type="domain" description="Metallo-beta-lactamase" evidence="1">
    <location>
        <begin position="12"/>
        <end position="72"/>
    </location>
</feature>